<dbReference type="Proteomes" id="UP000494206">
    <property type="component" value="Unassembled WGS sequence"/>
</dbReference>
<reference evidence="3 4" key="1">
    <citation type="submission" date="2020-04" db="EMBL/GenBank/DDBJ databases">
        <authorList>
            <person name="Laetsch R D."/>
            <person name="Stevens L."/>
            <person name="Kumar S."/>
            <person name="Blaxter L. M."/>
        </authorList>
    </citation>
    <scope>NUCLEOTIDE SEQUENCE [LARGE SCALE GENOMIC DNA]</scope>
</reference>
<gene>
    <name evidence="3" type="ORF">CBOVIS_LOCUS10830</name>
</gene>
<sequence length="134" mass="15200">MRALLTIILFAIFFADAVSSVEKDCTCAPSKSHELADNDDQKKIDLHKVVRKILRDVNKKYHQRTPGFAQSETSNSAKMSGIEVALRKLENTVNEEKPHVAKTIVKEYPRFEFKKSSSKLKNADEKKANEGTDY</sequence>
<evidence type="ECO:0000256" key="1">
    <source>
        <dbReference type="SAM" id="MobiDB-lite"/>
    </source>
</evidence>
<keyword evidence="2" id="KW-0732">Signal</keyword>
<dbReference type="EMBL" id="CADEPM010000008">
    <property type="protein sequence ID" value="CAB3409140.1"/>
    <property type="molecule type" value="Genomic_DNA"/>
</dbReference>
<feature type="chain" id="PRO_5035833783" evidence="2">
    <location>
        <begin position="20"/>
        <end position="134"/>
    </location>
</feature>
<feature type="region of interest" description="Disordered" evidence="1">
    <location>
        <begin position="114"/>
        <end position="134"/>
    </location>
</feature>
<accession>A0A8S1FBU7</accession>
<protein>
    <submittedName>
        <fullName evidence="3">Uncharacterized protein</fullName>
    </submittedName>
</protein>
<name>A0A8S1FBU7_9PELO</name>
<keyword evidence="4" id="KW-1185">Reference proteome</keyword>
<dbReference type="AlphaFoldDB" id="A0A8S1FBU7"/>
<evidence type="ECO:0000313" key="4">
    <source>
        <dbReference type="Proteomes" id="UP000494206"/>
    </source>
</evidence>
<comment type="caution">
    <text evidence="3">The sequence shown here is derived from an EMBL/GenBank/DDBJ whole genome shotgun (WGS) entry which is preliminary data.</text>
</comment>
<feature type="signal peptide" evidence="2">
    <location>
        <begin position="1"/>
        <end position="19"/>
    </location>
</feature>
<proteinExistence type="predicted"/>
<evidence type="ECO:0000256" key="2">
    <source>
        <dbReference type="SAM" id="SignalP"/>
    </source>
</evidence>
<evidence type="ECO:0000313" key="3">
    <source>
        <dbReference type="EMBL" id="CAB3409140.1"/>
    </source>
</evidence>
<organism evidence="3 4">
    <name type="scientific">Caenorhabditis bovis</name>
    <dbReference type="NCBI Taxonomy" id="2654633"/>
    <lineage>
        <taxon>Eukaryota</taxon>
        <taxon>Metazoa</taxon>
        <taxon>Ecdysozoa</taxon>
        <taxon>Nematoda</taxon>
        <taxon>Chromadorea</taxon>
        <taxon>Rhabditida</taxon>
        <taxon>Rhabditina</taxon>
        <taxon>Rhabditomorpha</taxon>
        <taxon>Rhabditoidea</taxon>
        <taxon>Rhabditidae</taxon>
        <taxon>Peloderinae</taxon>
        <taxon>Caenorhabditis</taxon>
    </lineage>
</organism>